<keyword evidence="2" id="KW-1185">Reference proteome</keyword>
<dbReference type="RefSeq" id="WP_345061159.1">
    <property type="nucleotide sequence ID" value="NZ_BAABEX010000006.1"/>
</dbReference>
<dbReference type="EMBL" id="BAABEX010000006">
    <property type="protein sequence ID" value="GAA4419880.1"/>
    <property type="molecule type" value="Genomic_DNA"/>
</dbReference>
<evidence type="ECO:0008006" key="3">
    <source>
        <dbReference type="Google" id="ProtNLM"/>
    </source>
</evidence>
<sequence length="46" mass="5158">MDKTLDEQIADLMRQAVLGAVRPLLARVEALEAEVQRLAAELEQRP</sequence>
<protein>
    <recommendedName>
        <fullName evidence="3">IS66 family transposase</fullName>
    </recommendedName>
</protein>
<gene>
    <name evidence="1" type="ORF">GCM10023090_06740</name>
</gene>
<dbReference type="Proteomes" id="UP001501788">
    <property type="component" value="Unassembled WGS sequence"/>
</dbReference>
<name>A0ABP8L1J0_9BURK</name>
<proteinExistence type="predicted"/>
<evidence type="ECO:0000313" key="1">
    <source>
        <dbReference type="EMBL" id="GAA4419880.1"/>
    </source>
</evidence>
<comment type="caution">
    <text evidence="1">The sequence shown here is derived from an EMBL/GenBank/DDBJ whole genome shotgun (WGS) entry which is preliminary data.</text>
</comment>
<evidence type="ECO:0000313" key="2">
    <source>
        <dbReference type="Proteomes" id="UP001501788"/>
    </source>
</evidence>
<reference evidence="2" key="1">
    <citation type="journal article" date="2019" name="Int. J. Syst. Evol. Microbiol.">
        <title>The Global Catalogue of Microorganisms (GCM) 10K type strain sequencing project: providing services to taxonomists for standard genome sequencing and annotation.</title>
        <authorList>
            <consortium name="The Broad Institute Genomics Platform"/>
            <consortium name="The Broad Institute Genome Sequencing Center for Infectious Disease"/>
            <person name="Wu L."/>
            <person name="Ma J."/>
        </authorList>
    </citation>
    <scope>NUCLEOTIDE SEQUENCE [LARGE SCALE GENOMIC DNA]</scope>
    <source>
        <strain evidence="2">JCM 31890</strain>
    </source>
</reference>
<organism evidence="1 2">
    <name type="scientific">Acidovorax lacteus</name>
    <dbReference type="NCBI Taxonomy" id="1924988"/>
    <lineage>
        <taxon>Bacteria</taxon>
        <taxon>Pseudomonadati</taxon>
        <taxon>Pseudomonadota</taxon>
        <taxon>Betaproteobacteria</taxon>
        <taxon>Burkholderiales</taxon>
        <taxon>Comamonadaceae</taxon>
        <taxon>Acidovorax</taxon>
    </lineage>
</organism>
<accession>A0ABP8L1J0</accession>